<dbReference type="EMBL" id="JAKLTY010000034">
    <property type="protein sequence ID" value="MCG2631915.1"/>
    <property type="molecule type" value="Genomic_DNA"/>
</dbReference>
<evidence type="ECO:0000313" key="2">
    <source>
        <dbReference type="EMBL" id="MCG2672710.1"/>
    </source>
</evidence>
<dbReference type="EMBL" id="JAKLUA010000024">
    <property type="protein sequence ID" value="MCG2672710.1"/>
    <property type="molecule type" value="Genomic_DNA"/>
</dbReference>
<evidence type="ECO:0000313" key="4">
    <source>
        <dbReference type="Proteomes" id="UP001139054"/>
    </source>
</evidence>
<dbReference type="Proteomes" id="UP001139054">
    <property type="component" value="Unassembled WGS sequence"/>
</dbReference>
<dbReference type="RefSeq" id="WP_128958632.1">
    <property type="nucleotide sequence ID" value="NZ_JAKLTY010000034.1"/>
</dbReference>
<dbReference type="Proteomes" id="UP001139012">
    <property type="component" value="Unassembled WGS sequence"/>
</dbReference>
<proteinExistence type="predicted"/>
<organism evidence="1 4">
    <name type="scientific">Bradyrhizobium zhengyangense</name>
    <dbReference type="NCBI Taxonomy" id="2911009"/>
    <lineage>
        <taxon>Bacteria</taxon>
        <taxon>Pseudomonadati</taxon>
        <taxon>Pseudomonadota</taxon>
        <taxon>Alphaproteobacteria</taxon>
        <taxon>Hyphomicrobiales</taxon>
        <taxon>Nitrobacteraceae</taxon>
        <taxon>Bradyrhizobium</taxon>
    </lineage>
</organism>
<comment type="caution">
    <text evidence="1">The sequence shown here is derived from an EMBL/GenBank/DDBJ whole genome shotgun (WGS) entry which is preliminary data.</text>
</comment>
<sequence>MLVGDLPSQHHGRSRRLCVLKPLIRRRIGMADSRFIGVEQRVAICEGALFRFRHCDIVDMPTPDDRPSCVPAFPQLRQILGRHDLFIGYQPRVGLSIVLDSPSRIADSRLLALSTAFKIAHRVAMCLHCGFDQDFHGAQTRLVNDRGIHHRHLLPT</sequence>
<protein>
    <submittedName>
        <fullName evidence="1">Uncharacterized protein</fullName>
    </submittedName>
</protein>
<keyword evidence="3" id="KW-1185">Reference proteome</keyword>
<dbReference type="AlphaFoldDB" id="A0A9X1RKL4"/>
<evidence type="ECO:0000313" key="3">
    <source>
        <dbReference type="Proteomes" id="UP001139012"/>
    </source>
</evidence>
<name>A0A9X1RKL4_9BRAD</name>
<evidence type="ECO:0000313" key="1">
    <source>
        <dbReference type="EMBL" id="MCG2631915.1"/>
    </source>
</evidence>
<accession>A0A9X1RKL4</accession>
<reference evidence="1" key="1">
    <citation type="submission" date="2022-01" db="EMBL/GenBank/DDBJ databases">
        <title>Genome sequnece data of strain Bradyrhizobium sp. nov.</title>
        <authorList>
            <person name="Zhang J."/>
        </authorList>
    </citation>
    <scope>NUCLEOTIDE SEQUENCE</scope>
    <source>
        <strain evidence="2">WYCCWR 12774</strain>
        <strain evidence="1">WYCCWR 13023</strain>
    </source>
</reference>
<gene>
    <name evidence="2" type="ORF">L6637_37780</name>
    <name evidence="1" type="ORF">L6654_35360</name>
</gene>